<dbReference type="PANTHER" id="PTHR46060">
    <property type="entry name" value="MARINER MOS1 TRANSPOSASE-LIKE PROTEIN"/>
    <property type="match status" value="1"/>
</dbReference>
<gene>
    <name evidence="1" type="ORF">LOD99_5202</name>
</gene>
<dbReference type="AlphaFoldDB" id="A0AAV7JSP6"/>
<dbReference type="InterPro" id="IPR052709">
    <property type="entry name" value="Transposase-MT_Hybrid"/>
</dbReference>
<evidence type="ECO:0000313" key="2">
    <source>
        <dbReference type="Proteomes" id="UP001165289"/>
    </source>
</evidence>
<dbReference type="PANTHER" id="PTHR46060:SF1">
    <property type="entry name" value="MARINER MOS1 TRANSPOSASE-LIKE PROTEIN"/>
    <property type="match status" value="1"/>
</dbReference>
<dbReference type="InterPro" id="IPR036397">
    <property type="entry name" value="RNaseH_sf"/>
</dbReference>
<organism evidence="1 2">
    <name type="scientific">Oopsacas minuta</name>
    <dbReference type="NCBI Taxonomy" id="111878"/>
    <lineage>
        <taxon>Eukaryota</taxon>
        <taxon>Metazoa</taxon>
        <taxon>Porifera</taxon>
        <taxon>Hexactinellida</taxon>
        <taxon>Hexasterophora</taxon>
        <taxon>Lyssacinosida</taxon>
        <taxon>Leucopsacidae</taxon>
        <taxon>Oopsacas</taxon>
    </lineage>
</organism>
<keyword evidence="2" id="KW-1185">Reference proteome</keyword>
<protein>
    <submittedName>
        <fullName evidence="1">Transposase</fullName>
    </submittedName>
</protein>
<comment type="caution">
    <text evidence="1">The sequence shown here is derived from an EMBL/GenBank/DDBJ whole genome shotgun (WGS) entry which is preliminary data.</text>
</comment>
<dbReference type="EMBL" id="JAKMXF010000304">
    <property type="protein sequence ID" value="KAI6651395.1"/>
    <property type="molecule type" value="Genomic_DNA"/>
</dbReference>
<evidence type="ECO:0000313" key="1">
    <source>
        <dbReference type="EMBL" id="KAI6651395.1"/>
    </source>
</evidence>
<dbReference type="Gene3D" id="3.30.420.10">
    <property type="entry name" value="Ribonuclease H-like superfamily/Ribonuclease H"/>
    <property type="match status" value="1"/>
</dbReference>
<name>A0AAV7JSP6_9METZ</name>
<proteinExistence type="predicted"/>
<dbReference type="GO" id="GO:0003676">
    <property type="term" value="F:nucleic acid binding"/>
    <property type="evidence" value="ECO:0007669"/>
    <property type="project" value="InterPro"/>
</dbReference>
<accession>A0AAV7JSP6</accession>
<reference evidence="1 2" key="1">
    <citation type="journal article" date="2023" name="BMC Biol.">
        <title>The compact genome of the sponge Oopsacas minuta (Hexactinellida) is lacking key metazoan core genes.</title>
        <authorList>
            <person name="Santini S."/>
            <person name="Schenkelaars Q."/>
            <person name="Jourda C."/>
            <person name="Duchesne M."/>
            <person name="Belahbib H."/>
            <person name="Rocher C."/>
            <person name="Selva M."/>
            <person name="Riesgo A."/>
            <person name="Vervoort M."/>
            <person name="Leys S.P."/>
            <person name="Kodjabachian L."/>
            <person name="Le Bivic A."/>
            <person name="Borchiellini C."/>
            <person name="Claverie J.M."/>
            <person name="Renard E."/>
        </authorList>
    </citation>
    <scope>NUCLEOTIDE SEQUENCE [LARGE SCALE GENOMIC DNA]</scope>
    <source>
        <strain evidence="1">SPO-2</strain>
    </source>
</reference>
<dbReference type="Proteomes" id="UP001165289">
    <property type="component" value="Unassembled WGS sequence"/>
</dbReference>
<sequence length="140" mass="16543">MFEVDPASLTNDLKDRRVTCARKMLSEYKDSDPRRLAEIINGDETWTRYDDPLTKERNMVWVVKEVEKHSWERRPKSGPQGMRLLDNNARRHKTKLVNSELDRIRVVELDHPPYSPDLAPCDFWLFAKLKKDLAGRDFDT</sequence>